<proteinExistence type="predicted"/>
<evidence type="ECO:0000313" key="1">
    <source>
        <dbReference type="EMBL" id="ARW19897.1"/>
    </source>
</evidence>
<sequence>MELLSKLDEEATKENAKEKLSKYRKYKSYINAPINPKITASFGDGGSSSTAPIPKYAEQRMIKAEEGRAYCAWIDWAINSCRKHKYRELLKIVYCEGYEEDHGYYLDTLVQRLPNKYYGMSSSTYFSWLDSALLDVAERLGCQEFIK</sequence>
<dbReference type="RefSeq" id="WP_094104548.1">
    <property type="nucleotide sequence ID" value="NZ_CP127868.1"/>
</dbReference>
<accession>A0A1Y0VZF3</accession>
<gene>
    <name evidence="1" type="ORF">S100892_01325</name>
</gene>
<evidence type="ECO:0000313" key="2">
    <source>
        <dbReference type="Proteomes" id="UP000196118"/>
    </source>
</evidence>
<reference evidence="1 2" key="1">
    <citation type="submission" date="2017-05" db="EMBL/GenBank/DDBJ databases">
        <title>Genome sequence of Pediococcus pentosaceus strain SRCM100892.</title>
        <authorList>
            <person name="Cho S.H."/>
        </authorList>
    </citation>
    <scope>NUCLEOTIDE SEQUENCE [LARGE SCALE GENOMIC DNA]</scope>
    <source>
        <strain evidence="1 2">SRCM100892</strain>
    </source>
</reference>
<dbReference type="AlphaFoldDB" id="A0A1Y0VZF3"/>
<dbReference type="EMBL" id="CP021474">
    <property type="protein sequence ID" value="ARW19897.1"/>
    <property type="molecule type" value="Genomic_DNA"/>
</dbReference>
<name>A0A1Y0VZF3_PEDPE</name>
<organism evidence="1 2">
    <name type="scientific">Pediococcus pentosaceus</name>
    <dbReference type="NCBI Taxonomy" id="1255"/>
    <lineage>
        <taxon>Bacteria</taxon>
        <taxon>Bacillati</taxon>
        <taxon>Bacillota</taxon>
        <taxon>Bacilli</taxon>
        <taxon>Lactobacillales</taxon>
        <taxon>Lactobacillaceae</taxon>
        <taxon>Pediococcus</taxon>
    </lineage>
</organism>
<protein>
    <submittedName>
        <fullName evidence="1">Uncharacterized protein</fullName>
    </submittedName>
</protein>
<dbReference type="Proteomes" id="UP000196118">
    <property type="component" value="Chromosome"/>
</dbReference>